<keyword evidence="6" id="KW-1133">Transmembrane helix</keyword>
<evidence type="ECO:0000256" key="1">
    <source>
        <dbReference type="ARBA" id="ARBA00022723"/>
    </source>
</evidence>
<accession>M7T0F3</accession>
<dbReference type="InterPro" id="IPR000571">
    <property type="entry name" value="Znf_CCCH"/>
</dbReference>
<feature type="compositionally biased region" description="Polar residues" evidence="5">
    <location>
        <begin position="317"/>
        <end position="326"/>
    </location>
</feature>
<dbReference type="EMBL" id="KB705466">
    <property type="protein sequence ID" value="EMR72384.1"/>
    <property type="molecule type" value="Genomic_DNA"/>
</dbReference>
<name>M7T0F3_EUTLA</name>
<dbReference type="Proteomes" id="UP000012174">
    <property type="component" value="Unassembled WGS sequence"/>
</dbReference>
<feature type="domain" description="C3H1-type" evidence="7">
    <location>
        <begin position="397"/>
        <end position="425"/>
    </location>
</feature>
<evidence type="ECO:0000256" key="5">
    <source>
        <dbReference type="SAM" id="MobiDB-lite"/>
    </source>
</evidence>
<feature type="compositionally biased region" description="Basic residues" evidence="5">
    <location>
        <begin position="216"/>
        <end position="225"/>
    </location>
</feature>
<evidence type="ECO:0000256" key="2">
    <source>
        <dbReference type="ARBA" id="ARBA00022771"/>
    </source>
</evidence>
<keyword evidence="1 4" id="KW-0479">Metal-binding</keyword>
<proteinExistence type="predicted"/>
<keyword evidence="6" id="KW-0812">Transmembrane</keyword>
<feature type="region of interest" description="Disordered" evidence="5">
    <location>
        <begin position="209"/>
        <end position="264"/>
    </location>
</feature>
<evidence type="ECO:0000256" key="4">
    <source>
        <dbReference type="PROSITE-ProRule" id="PRU00723"/>
    </source>
</evidence>
<evidence type="ECO:0000256" key="6">
    <source>
        <dbReference type="SAM" id="Phobius"/>
    </source>
</evidence>
<gene>
    <name evidence="8" type="ORF">UCREL1_561</name>
</gene>
<dbReference type="eggNOG" id="ENOG502SA4F">
    <property type="taxonomic scope" value="Eukaryota"/>
</dbReference>
<evidence type="ECO:0000313" key="8">
    <source>
        <dbReference type="EMBL" id="EMR72384.1"/>
    </source>
</evidence>
<organism evidence="8 9">
    <name type="scientific">Eutypa lata (strain UCR-EL1)</name>
    <name type="common">Grapevine dieback disease fungus</name>
    <name type="synonym">Eutypa armeniacae</name>
    <dbReference type="NCBI Taxonomy" id="1287681"/>
    <lineage>
        <taxon>Eukaryota</taxon>
        <taxon>Fungi</taxon>
        <taxon>Dikarya</taxon>
        <taxon>Ascomycota</taxon>
        <taxon>Pezizomycotina</taxon>
        <taxon>Sordariomycetes</taxon>
        <taxon>Xylariomycetidae</taxon>
        <taxon>Xylariales</taxon>
        <taxon>Diatrypaceae</taxon>
        <taxon>Eutypa</taxon>
    </lineage>
</organism>
<sequence>MVLPLPLQHLDRASPMNTMRILQVLPTRVLPLSNEAAFLAIITLVDLEVVVAITKVLVLIPAIIIVLPKSLSPVILSDLLTQPMAPPSRITTGKDTNNPRHLKNSGIQTKLLISRMGRHILRRSMTINLNNGVVVGTRVTEVVTSLIMLWGLPSALALIGLVVTVLTMAAAVAVVVATAMHILPLIHLHLTRNRFPTVTNPLYLRPFNNNTGGEKFRHHNQRPHHGAASPVPHKPDQSSFKKKKRKTNTLGLTPGDGDESDQGPADEEAYWVQKLGNEMPAIPNMTAWLAERKANFPTQKRIQEKKKAEALKAAQANSSTNGTSVKIDSDEEKLGKLQAEMNRVERRLKEKRKRSAQDEGDDMRQSDSLSVKSEDEAPESLTTRKPANLPPPPIVRADPSSHCKYYATGGKCGKKDKCRFKHDPAVREAALQEQTRNGGRLTLKQRLMLNDKNMEDRETVEAIISLRTNGRIIDPQNPEISHESEAQHGKPKDDMISTYHQHPPSGSY</sequence>
<dbReference type="GO" id="GO:0008270">
    <property type="term" value="F:zinc ion binding"/>
    <property type="evidence" value="ECO:0007669"/>
    <property type="project" value="UniProtKB-KW"/>
</dbReference>
<evidence type="ECO:0000259" key="7">
    <source>
        <dbReference type="PROSITE" id="PS50103"/>
    </source>
</evidence>
<dbReference type="KEGG" id="ela:UCREL1_561"/>
<feature type="region of interest" description="Disordered" evidence="5">
    <location>
        <begin position="303"/>
        <end position="400"/>
    </location>
</feature>
<keyword evidence="6" id="KW-0472">Membrane</keyword>
<feature type="transmembrane region" description="Helical" evidence="6">
    <location>
        <begin position="158"/>
        <end position="186"/>
    </location>
</feature>
<dbReference type="Gene3D" id="4.10.1000.10">
    <property type="entry name" value="Zinc finger, CCCH-type"/>
    <property type="match status" value="1"/>
</dbReference>
<dbReference type="SUPFAM" id="SSF90229">
    <property type="entry name" value="CCCH zinc finger"/>
    <property type="match status" value="1"/>
</dbReference>
<feature type="zinc finger region" description="C3H1-type" evidence="4">
    <location>
        <begin position="397"/>
        <end position="425"/>
    </location>
</feature>
<feature type="region of interest" description="Disordered" evidence="5">
    <location>
        <begin position="472"/>
        <end position="508"/>
    </location>
</feature>
<keyword evidence="3 4" id="KW-0862">Zinc</keyword>
<dbReference type="InterPro" id="IPR036855">
    <property type="entry name" value="Znf_CCCH_sf"/>
</dbReference>
<dbReference type="PROSITE" id="PS50103">
    <property type="entry name" value="ZF_C3H1"/>
    <property type="match status" value="1"/>
</dbReference>
<feature type="compositionally biased region" description="Polar residues" evidence="5">
    <location>
        <begin position="498"/>
        <end position="508"/>
    </location>
</feature>
<evidence type="ECO:0000256" key="3">
    <source>
        <dbReference type="ARBA" id="ARBA00022833"/>
    </source>
</evidence>
<reference evidence="9" key="1">
    <citation type="journal article" date="2013" name="Genome Announc.">
        <title>Draft genome sequence of the grapevine dieback fungus Eutypa lata UCR-EL1.</title>
        <authorList>
            <person name="Blanco-Ulate B."/>
            <person name="Rolshausen P.E."/>
            <person name="Cantu D."/>
        </authorList>
    </citation>
    <scope>NUCLEOTIDE SEQUENCE [LARGE SCALE GENOMIC DNA]</scope>
    <source>
        <strain evidence="9">UCR-EL1</strain>
    </source>
</reference>
<dbReference type="OrthoDB" id="273070at2759"/>
<dbReference type="HOGENOM" id="CLU_536390_0_0_1"/>
<dbReference type="InterPro" id="IPR019496">
    <property type="entry name" value="NUFIP1_cons_dom"/>
</dbReference>
<dbReference type="STRING" id="1287681.M7T0F3"/>
<keyword evidence="9" id="KW-1185">Reference proteome</keyword>
<evidence type="ECO:0000313" key="9">
    <source>
        <dbReference type="Proteomes" id="UP000012174"/>
    </source>
</evidence>
<dbReference type="AlphaFoldDB" id="M7T0F3"/>
<keyword evidence="2 4" id="KW-0863">Zinc-finger</keyword>
<dbReference type="Pfam" id="PF10453">
    <property type="entry name" value="NUFIP1"/>
    <property type="match status" value="1"/>
</dbReference>
<feature type="transmembrane region" description="Helical" evidence="6">
    <location>
        <begin position="36"/>
        <end position="67"/>
    </location>
</feature>
<feature type="compositionally biased region" description="Basic and acidic residues" evidence="5">
    <location>
        <begin position="480"/>
        <end position="495"/>
    </location>
</feature>
<protein>
    <submittedName>
        <fullName evidence="8">Putative nuclear fragile x mental retardation-interacting protein 1 protein</fullName>
    </submittedName>
</protein>